<dbReference type="Gene3D" id="2.60.40.1180">
    <property type="entry name" value="Golgi alpha-mannosidase II"/>
    <property type="match status" value="1"/>
</dbReference>
<dbReference type="InterPro" id="IPR049053">
    <property type="entry name" value="AFCA-like_C"/>
</dbReference>
<dbReference type="Proteomes" id="UP001596958">
    <property type="component" value="Unassembled WGS sequence"/>
</dbReference>
<accession>A0ABW2YVT7</accession>
<dbReference type="PANTHER" id="PTHR31084:SF0">
    <property type="entry name" value="ALPHA-L-FUCOSIDASE 2"/>
    <property type="match status" value="1"/>
</dbReference>
<dbReference type="InterPro" id="IPR008928">
    <property type="entry name" value="6-hairpin_glycosidase_sf"/>
</dbReference>
<evidence type="ECO:0000259" key="4">
    <source>
        <dbReference type="Pfam" id="PF22124"/>
    </source>
</evidence>
<dbReference type="InterPro" id="IPR013780">
    <property type="entry name" value="Glyco_hydro_b"/>
</dbReference>
<dbReference type="Pfam" id="PF14498">
    <property type="entry name" value="Glyco_hyd_65N_2"/>
    <property type="match status" value="1"/>
</dbReference>
<dbReference type="InterPro" id="IPR054363">
    <property type="entry name" value="GH95_cat"/>
</dbReference>
<evidence type="ECO:0000313" key="5">
    <source>
        <dbReference type="EMBL" id="MFD0750216.1"/>
    </source>
</evidence>
<dbReference type="PIRSF" id="PIRSF007663">
    <property type="entry name" value="UCP007663"/>
    <property type="match status" value="1"/>
</dbReference>
<dbReference type="Gene3D" id="2.70.98.50">
    <property type="entry name" value="putative glycoside hydrolase family protein from bacillus halodurans"/>
    <property type="match status" value="1"/>
</dbReference>
<sequence length="810" mass="90150">MKKLLTSAYLLFCMLPVFAQNSKSNTINKNEMCWWYDKPATKYWEGLPIATGRFAAMVGGKIANEDIVFNDETLWTGGPYNPNNPNGPAVTANVRKLVLEKKYTEAITEAMKLSSAPVSVQHYQPMGILNIGFEGHEEKAVTNYKRKLSMDSALVSVTYTINGVNYKREIFASYPDQVIVMRITASKPGSINLNASLSSLQSTAETTLLGGDIVMNGRTGELSTGSYKAAVIPSTMKWQARLKTITDGGVITYAKENGKTGDVIKIKQANSVEFILAGATNWKNWNDVSGDEKLSCNTYINKATGFKYAQLLNRHLTDYMPLFASCKIDLGGNAAGAINTTARMDNLRAGKEDPLYTAQYFQYGRYLLLADAREGTLAFNNHNVWLNNLEGRWQGRWTLNINIQECYWPVENTNLSRLNESLLYFTEQLAQAGKRTAKELYNAKGWVAHHGTDVWFNTAPTDRNKEASVWPMGGAWLMQSLYDHYEYHPDKKYLARIYPLLKGSAEFFLDYLITDPASGYLVTSPSTSPENTFYTEDGKVGSITMGSTMDNELLRNLFTHCIAAADILKLDAAFKSKLQAAVKKLPPFKVGQFGQLQEWLYDYKEVDPGHRHISHLFASYPDDQITLRKTPELAKAVNVVLQRRGNINMGWSGAWKINQHARFEDGEDAYKVLVPMLTDVSIHPRAEDSRVTPSFEGNQGIQGVTAGIAEMLMQSHSGEISLLPALPKAWPTGSIAGLRGKGDYTIDIKWKDQQLSTATISSGIAQTCRLRSKTPVKIVADGKIITGKKENGLYIFKVAANKKYQIVAQL</sequence>
<organism evidence="5 6">
    <name type="scientific">Mucilaginibacter calamicampi</name>
    <dbReference type="NCBI Taxonomy" id="1302352"/>
    <lineage>
        <taxon>Bacteria</taxon>
        <taxon>Pseudomonadati</taxon>
        <taxon>Bacteroidota</taxon>
        <taxon>Sphingobacteriia</taxon>
        <taxon>Sphingobacteriales</taxon>
        <taxon>Sphingobacteriaceae</taxon>
        <taxon>Mucilaginibacter</taxon>
    </lineage>
</organism>
<evidence type="ECO:0000259" key="3">
    <source>
        <dbReference type="Pfam" id="PF21307"/>
    </source>
</evidence>
<reference evidence="6" key="1">
    <citation type="journal article" date="2019" name="Int. J. Syst. Evol. Microbiol.">
        <title>The Global Catalogue of Microorganisms (GCM) 10K type strain sequencing project: providing services to taxonomists for standard genome sequencing and annotation.</title>
        <authorList>
            <consortium name="The Broad Institute Genomics Platform"/>
            <consortium name="The Broad Institute Genome Sequencing Center for Infectious Disease"/>
            <person name="Wu L."/>
            <person name="Ma J."/>
        </authorList>
    </citation>
    <scope>NUCLEOTIDE SEQUENCE [LARGE SCALE GENOMIC DNA]</scope>
    <source>
        <strain evidence="6">CCUG 63418</strain>
    </source>
</reference>
<dbReference type="InterPro" id="IPR016518">
    <property type="entry name" value="Alpha-L-fucosidase"/>
</dbReference>
<keyword evidence="5" id="KW-0378">Hydrolase</keyword>
<dbReference type="SUPFAM" id="SSF48208">
    <property type="entry name" value="Six-hairpin glycosidases"/>
    <property type="match status" value="1"/>
</dbReference>
<dbReference type="EMBL" id="JBHTHU010000005">
    <property type="protein sequence ID" value="MFD0750216.1"/>
    <property type="molecule type" value="Genomic_DNA"/>
</dbReference>
<name>A0ABW2YVT7_9SPHI</name>
<feature type="domain" description="Glycosyl hydrolase family 95 catalytic" evidence="4">
    <location>
        <begin position="307"/>
        <end position="712"/>
    </location>
</feature>
<keyword evidence="1" id="KW-0732">Signal</keyword>
<gene>
    <name evidence="5" type="ORF">ACFQZS_08700</name>
</gene>
<evidence type="ECO:0000256" key="1">
    <source>
        <dbReference type="SAM" id="SignalP"/>
    </source>
</evidence>
<dbReference type="InterPro" id="IPR027414">
    <property type="entry name" value="GH95_N_dom"/>
</dbReference>
<feature type="signal peptide" evidence="1">
    <location>
        <begin position="1"/>
        <end position="19"/>
    </location>
</feature>
<proteinExistence type="predicted"/>
<evidence type="ECO:0000313" key="6">
    <source>
        <dbReference type="Proteomes" id="UP001596958"/>
    </source>
</evidence>
<feature type="domain" description="Alpha fucosidase A-like C-terminal" evidence="3">
    <location>
        <begin position="714"/>
        <end position="806"/>
    </location>
</feature>
<dbReference type="PANTHER" id="PTHR31084">
    <property type="entry name" value="ALPHA-L-FUCOSIDASE 2"/>
    <property type="match status" value="1"/>
</dbReference>
<dbReference type="Pfam" id="PF21307">
    <property type="entry name" value="Glyco_hydro_95_C"/>
    <property type="match status" value="1"/>
</dbReference>
<dbReference type="Pfam" id="PF22124">
    <property type="entry name" value="Glyco_hydro_95_cat"/>
    <property type="match status" value="1"/>
</dbReference>
<feature type="domain" description="Glycosyl hydrolase family 95 N-terminal" evidence="2">
    <location>
        <begin position="35"/>
        <end position="284"/>
    </location>
</feature>
<keyword evidence="6" id="KW-1185">Reference proteome</keyword>
<dbReference type="RefSeq" id="WP_377099281.1">
    <property type="nucleotide sequence ID" value="NZ_JBHTHU010000005.1"/>
</dbReference>
<feature type="chain" id="PRO_5046086489" evidence="1">
    <location>
        <begin position="20"/>
        <end position="810"/>
    </location>
</feature>
<evidence type="ECO:0000259" key="2">
    <source>
        <dbReference type="Pfam" id="PF14498"/>
    </source>
</evidence>
<comment type="caution">
    <text evidence="5">The sequence shown here is derived from an EMBL/GenBank/DDBJ whole genome shotgun (WGS) entry which is preliminary data.</text>
</comment>
<protein>
    <submittedName>
        <fullName evidence="5">Glycoside hydrolase N-terminal domain-containing protein</fullName>
    </submittedName>
</protein>
<dbReference type="GO" id="GO:0016787">
    <property type="term" value="F:hydrolase activity"/>
    <property type="evidence" value="ECO:0007669"/>
    <property type="project" value="UniProtKB-KW"/>
</dbReference>